<reference evidence="2 3" key="1">
    <citation type="submission" date="2016-10" db="EMBL/GenBank/DDBJ databases">
        <authorList>
            <person name="Varghese N."/>
            <person name="Submissions S."/>
        </authorList>
    </citation>
    <scope>NUCLEOTIDE SEQUENCE [LARGE SCALE GENOMIC DNA]</scope>
    <source>
        <strain evidence="2 3">DSM 21822</strain>
    </source>
</reference>
<evidence type="ECO:0000256" key="1">
    <source>
        <dbReference type="SAM" id="Phobius"/>
    </source>
</evidence>
<gene>
    <name evidence="2" type="ORF">SAMN04488498_10379</name>
</gene>
<keyword evidence="3" id="KW-1185">Reference proteome</keyword>
<accession>A0A1I3X9S3</accession>
<keyword evidence="1" id="KW-0472">Membrane</keyword>
<dbReference type="RefSeq" id="WP_149759385.1">
    <property type="nucleotide sequence ID" value="NZ_BSPE01000008.1"/>
</dbReference>
<dbReference type="OrthoDB" id="8097835at2"/>
<dbReference type="Proteomes" id="UP000323300">
    <property type="component" value="Unassembled WGS sequence"/>
</dbReference>
<evidence type="ECO:0000313" key="3">
    <source>
        <dbReference type="Proteomes" id="UP000323300"/>
    </source>
</evidence>
<name>A0A1I3X9S3_9HYPH</name>
<organism evidence="2 3">
    <name type="scientific">Neomesorhizobium albiziae</name>
    <dbReference type="NCBI Taxonomy" id="335020"/>
    <lineage>
        <taxon>Bacteria</taxon>
        <taxon>Pseudomonadati</taxon>
        <taxon>Pseudomonadota</taxon>
        <taxon>Alphaproteobacteria</taxon>
        <taxon>Hyphomicrobiales</taxon>
        <taxon>Phyllobacteriaceae</taxon>
        <taxon>Neomesorhizobium</taxon>
    </lineage>
</organism>
<dbReference type="EMBL" id="FOSL01000003">
    <property type="protein sequence ID" value="SFK16304.1"/>
    <property type="molecule type" value="Genomic_DNA"/>
</dbReference>
<dbReference type="AlphaFoldDB" id="A0A1I3X9S3"/>
<protein>
    <submittedName>
        <fullName evidence="2">Uncharacterized protein</fullName>
    </submittedName>
</protein>
<feature type="transmembrane region" description="Helical" evidence="1">
    <location>
        <begin position="37"/>
        <end position="61"/>
    </location>
</feature>
<proteinExistence type="predicted"/>
<evidence type="ECO:0000313" key="2">
    <source>
        <dbReference type="EMBL" id="SFK16304.1"/>
    </source>
</evidence>
<keyword evidence="1" id="KW-1133">Transmembrane helix</keyword>
<sequence>MFGKRSNPKFDGNFQVPERHGRFPRIALRQRSDHPMIMFATLVSVGFASMALMMPAAGAAMEEPSGAPVKIADTLREIGKTARLAPMSPTDRACWGQAWGTENEECLLAIAKEAGKTEMRKVRMIANAEPLRTVPNIF</sequence>
<keyword evidence="1" id="KW-0812">Transmembrane</keyword>